<evidence type="ECO:0000259" key="5">
    <source>
        <dbReference type="PROSITE" id="PS50931"/>
    </source>
</evidence>
<dbReference type="Gene3D" id="3.40.190.10">
    <property type="entry name" value="Periplasmic binding protein-like II"/>
    <property type="match status" value="2"/>
</dbReference>
<organism evidence="6 7">
    <name type="scientific">Pseudomonas gingeri</name>
    <dbReference type="NCBI Taxonomy" id="117681"/>
    <lineage>
        <taxon>Bacteria</taxon>
        <taxon>Pseudomonadati</taxon>
        <taxon>Pseudomonadota</taxon>
        <taxon>Gammaproteobacteria</taxon>
        <taxon>Pseudomonadales</taxon>
        <taxon>Pseudomonadaceae</taxon>
        <taxon>Pseudomonas</taxon>
    </lineage>
</organism>
<comment type="similarity">
    <text evidence="1">Belongs to the LysR transcriptional regulatory family.</text>
</comment>
<evidence type="ECO:0000256" key="2">
    <source>
        <dbReference type="ARBA" id="ARBA00023015"/>
    </source>
</evidence>
<dbReference type="PRINTS" id="PR00039">
    <property type="entry name" value="HTHLYSR"/>
</dbReference>
<dbReference type="Pfam" id="PF00126">
    <property type="entry name" value="HTH_1"/>
    <property type="match status" value="1"/>
</dbReference>
<dbReference type="InterPro" id="IPR005119">
    <property type="entry name" value="LysR_subst-bd"/>
</dbReference>
<dbReference type="SUPFAM" id="SSF46785">
    <property type="entry name" value="Winged helix' DNA-binding domain"/>
    <property type="match status" value="1"/>
</dbReference>
<keyword evidence="4" id="KW-0804">Transcription</keyword>
<dbReference type="Gene3D" id="1.10.10.10">
    <property type="entry name" value="Winged helix-like DNA-binding domain superfamily/Winged helix DNA-binding domain"/>
    <property type="match status" value="1"/>
</dbReference>
<proteinExistence type="inferred from homology"/>
<evidence type="ECO:0000256" key="3">
    <source>
        <dbReference type="ARBA" id="ARBA00023125"/>
    </source>
</evidence>
<dbReference type="SUPFAM" id="SSF53850">
    <property type="entry name" value="Periplasmic binding protein-like II"/>
    <property type="match status" value="1"/>
</dbReference>
<evidence type="ECO:0000313" key="7">
    <source>
        <dbReference type="Proteomes" id="UP000582981"/>
    </source>
</evidence>
<gene>
    <name evidence="6" type="ORF">HX829_27000</name>
</gene>
<dbReference type="InterPro" id="IPR036390">
    <property type="entry name" value="WH_DNA-bd_sf"/>
</dbReference>
<dbReference type="GO" id="GO:0006351">
    <property type="term" value="P:DNA-templated transcription"/>
    <property type="evidence" value="ECO:0007669"/>
    <property type="project" value="TreeGrafter"/>
</dbReference>
<accession>A0A7Y7WII3</accession>
<dbReference type="EMBL" id="JACAPU010000038">
    <property type="protein sequence ID" value="NWB50137.1"/>
    <property type="molecule type" value="Genomic_DNA"/>
</dbReference>
<evidence type="ECO:0000313" key="6">
    <source>
        <dbReference type="EMBL" id="NWB50137.1"/>
    </source>
</evidence>
<dbReference type="AlphaFoldDB" id="A0A7Y7WII3"/>
<comment type="caution">
    <text evidence="6">The sequence shown here is derived from an EMBL/GenBank/DDBJ whole genome shotgun (WGS) entry which is preliminary data.</text>
</comment>
<name>A0A7Y7WII3_9PSED</name>
<sequence length="268" mass="29431">MKKASAVLHRSQGAISKQIKQLEEFYNVRLFERSVDGLILTNQGRHFVTVSRKVMADVSLYDGSPVASDDPIKISAPSTFTLRWLLPRMDSIRQHTGGQAIEVSSSFEDVAATPDHCVELLIARTVAVPKGMVGIELFPEMLTPMCSPLMLDQMDAKKQSLREQNLLHASADGEEWASWWDYAGEIEPATGHPIVFDTMEIALSAAEATMGIAIGDPVLAQERLNAKRLIMPVAKLIPSGKKYWACYAQSRIGDPAVTKVVQALKALV</sequence>
<evidence type="ECO:0000256" key="4">
    <source>
        <dbReference type="ARBA" id="ARBA00023163"/>
    </source>
</evidence>
<dbReference type="Pfam" id="PF03466">
    <property type="entry name" value="LysR_substrate"/>
    <property type="match status" value="1"/>
</dbReference>
<dbReference type="InterPro" id="IPR036388">
    <property type="entry name" value="WH-like_DNA-bd_sf"/>
</dbReference>
<dbReference type="GO" id="GO:0003700">
    <property type="term" value="F:DNA-binding transcription factor activity"/>
    <property type="evidence" value="ECO:0007669"/>
    <property type="project" value="InterPro"/>
</dbReference>
<dbReference type="InterPro" id="IPR000847">
    <property type="entry name" value="LysR_HTH_N"/>
</dbReference>
<dbReference type="PANTHER" id="PTHR30537">
    <property type="entry name" value="HTH-TYPE TRANSCRIPTIONAL REGULATOR"/>
    <property type="match status" value="1"/>
</dbReference>
<keyword evidence="2" id="KW-0805">Transcription regulation</keyword>
<dbReference type="Proteomes" id="UP000582981">
    <property type="component" value="Unassembled WGS sequence"/>
</dbReference>
<reference evidence="6 7" key="1">
    <citation type="submission" date="2020-04" db="EMBL/GenBank/DDBJ databases">
        <title>Molecular characterization of pseudomonads from Agaricus bisporus reveal novel blotch 2 pathogens in Western Europe.</title>
        <authorList>
            <person name="Taparia T."/>
            <person name="Krijger M."/>
            <person name="Haynes E."/>
            <person name="Elpinstone J.G."/>
            <person name="Noble R."/>
            <person name="Van Der Wolf J."/>
        </authorList>
    </citation>
    <scope>NUCLEOTIDE SEQUENCE [LARGE SCALE GENOMIC DNA]</scope>
    <source>
        <strain evidence="6 7">F1001</strain>
    </source>
</reference>
<feature type="domain" description="HTH lysR-type" evidence="5">
    <location>
        <begin position="1"/>
        <end position="41"/>
    </location>
</feature>
<keyword evidence="3" id="KW-0238">DNA-binding</keyword>
<dbReference type="GO" id="GO:0043565">
    <property type="term" value="F:sequence-specific DNA binding"/>
    <property type="evidence" value="ECO:0007669"/>
    <property type="project" value="TreeGrafter"/>
</dbReference>
<dbReference type="PROSITE" id="PS50931">
    <property type="entry name" value="HTH_LYSR"/>
    <property type="match status" value="1"/>
</dbReference>
<evidence type="ECO:0000256" key="1">
    <source>
        <dbReference type="ARBA" id="ARBA00009437"/>
    </source>
</evidence>
<protein>
    <submittedName>
        <fullName evidence="6">LysR family transcriptional regulator</fullName>
    </submittedName>
</protein>
<dbReference type="PANTHER" id="PTHR30537:SF74">
    <property type="entry name" value="HTH-TYPE TRANSCRIPTIONAL REGULATOR TRPI"/>
    <property type="match status" value="1"/>
</dbReference>
<dbReference type="InterPro" id="IPR058163">
    <property type="entry name" value="LysR-type_TF_proteobact-type"/>
</dbReference>